<keyword evidence="1" id="KW-0732">Signal</keyword>
<protein>
    <submittedName>
        <fullName evidence="2">Uncharacterized protein</fullName>
    </submittedName>
</protein>
<evidence type="ECO:0000313" key="2">
    <source>
        <dbReference type="EMBL" id="ORX78119.1"/>
    </source>
</evidence>
<accession>A0A1Y1WX36</accession>
<dbReference type="Proteomes" id="UP000193944">
    <property type="component" value="Unassembled WGS sequence"/>
</dbReference>
<feature type="signal peptide" evidence="1">
    <location>
        <begin position="1"/>
        <end position="20"/>
    </location>
</feature>
<reference evidence="2 3" key="1">
    <citation type="submission" date="2016-08" db="EMBL/GenBank/DDBJ databases">
        <title>A Parts List for Fungal Cellulosomes Revealed by Comparative Genomics.</title>
        <authorList>
            <consortium name="DOE Joint Genome Institute"/>
            <person name="Haitjema C.H."/>
            <person name="Gilmore S.P."/>
            <person name="Henske J.K."/>
            <person name="Solomon K.V."/>
            <person name="De Groot R."/>
            <person name="Kuo A."/>
            <person name="Mondo S.J."/>
            <person name="Salamov A.A."/>
            <person name="Labutti K."/>
            <person name="Zhao Z."/>
            <person name="Chiniquy J."/>
            <person name="Barry K."/>
            <person name="Brewer H.M."/>
            <person name="Purvine S.O."/>
            <person name="Wright A.T."/>
            <person name="Boxma B."/>
            <person name="Van Alen T."/>
            <person name="Hackstein J.H."/>
            <person name="Baker S.E."/>
            <person name="Grigoriev I.V."/>
            <person name="O'Malley M.A."/>
        </authorList>
    </citation>
    <scope>NUCLEOTIDE SEQUENCE [LARGE SCALE GENOMIC DNA]</scope>
    <source>
        <strain evidence="2 3">S4</strain>
    </source>
</reference>
<gene>
    <name evidence="2" type="ORF">BCR32DRAFT_51653</name>
</gene>
<evidence type="ECO:0000313" key="3">
    <source>
        <dbReference type="Proteomes" id="UP000193944"/>
    </source>
</evidence>
<sequence>MKIISLYVITILTLMIEVRANPAAVTTLLNIIGAVSGIVTIGDFGFKAGKFKDDNFNMIDYDDCETLYVCPGDHTEVCSKAPLRLRYKSSQGHLFDVRAYERFGEARTTWTECAMVWPRQNGQIATCHYVKFCSGEPESGLSVVANNNKNTKEIWVGPTYFKYLKECYLKSCTPERFKELGRRMAKALQEKKRKD</sequence>
<reference evidence="2 3" key="2">
    <citation type="submission" date="2016-08" db="EMBL/GenBank/DDBJ databases">
        <title>Pervasive Adenine N6-methylation of Active Genes in Fungi.</title>
        <authorList>
            <consortium name="DOE Joint Genome Institute"/>
            <person name="Mondo S.J."/>
            <person name="Dannebaum R.O."/>
            <person name="Kuo R.C."/>
            <person name="Labutti K."/>
            <person name="Haridas S."/>
            <person name="Kuo A."/>
            <person name="Salamov A."/>
            <person name="Ahrendt S.R."/>
            <person name="Lipzen A."/>
            <person name="Sullivan W."/>
            <person name="Andreopoulos W.B."/>
            <person name="Clum A."/>
            <person name="Lindquist E."/>
            <person name="Daum C."/>
            <person name="Ramamoorthy G.K."/>
            <person name="Gryganskyi A."/>
            <person name="Culley D."/>
            <person name="Magnuson J.K."/>
            <person name="James T.Y."/>
            <person name="O'Malley M.A."/>
            <person name="Stajich J.E."/>
            <person name="Spatafora J.W."/>
            <person name="Visel A."/>
            <person name="Grigoriev I.V."/>
        </authorList>
    </citation>
    <scope>NUCLEOTIDE SEQUENCE [LARGE SCALE GENOMIC DNA]</scope>
    <source>
        <strain evidence="2 3">S4</strain>
    </source>
</reference>
<name>A0A1Y1WX36_9FUNG</name>
<feature type="chain" id="PRO_5011009578" evidence="1">
    <location>
        <begin position="21"/>
        <end position="195"/>
    </location>
</feature>
<dbReference type="EMBL" id="MCFG01000222">
    <property type="protein sequence ID" value="ORX78119.1"/>
    <property type="molecule type" value="Genomic_DNA"/>
</dbReference>
<keyword evidence="3" id="KW-1185">Reference proteome</keyword>
<proteinExistence type="predicted"/>
<evidence type="ECO:0000256" key="1">
    <source>
        <dbReference type="SAM" id="SignalP"/>
    </source>
</evidence>
<comment type="caution">
    <text evidence="2">The sequence shown here is derived from an EMBL/GenBank/DDBJ whole genome shotgun (WGS) entry which is preliminary data.</text>
</comment>
<organism evidence="2 3">
    <name type="scientific">Anaeromyces robustus</name>
    <dbReference type="NCBI Taxonomy" id="1754192"/>
    <lineage>
        <taxon>Eukaryota</taxon>
        <taxon>Fungi</taxon>
        <taxon>Fungi incertae sedis</taxon>
        <taxon>Chytridiomycota</taxon>
        <taxon>Chytridiomycota incertae sedis</taxon>
        <taxon>Neocallimastigomycetes</taxon>
        <taxon>Neocallimastigales</taxon>
        <taxon>Neocallimastigaceae</taxon>
        <taxon>Anaeromyces</taxon>
    </lineage>
</organism>
<dbReference type="AlphaFoldDB" id="A0A1Y1WX36"/>